<proteinExistence type="predicted"/>
<evidence type="ECO:0000256" key="1">
    <source>
        <dbReference type="SAM" id="MobiDB-lite"/>
    </source>
</evidence>
<evidence type="ECO:0000256" key="2">
    <source>
        <dbReference type="SAM" id="SignalP"/>
    </source>
</evidence>
<keyword evidence="4" id="KW-1185">Reference proteome</keyword>
<dbReference type="RefSeq" id="WP_109950421.1">
    <property type="nucleotide sequence ID" value="NZ_CP029551.1"/>
</dbReference>
<dbReference type="AlphaFoldDB" id="A0A2U8VNN2"/>
<accession>A0A2U8VNN2</accession>
<protein>
    <submittedName>
        <fullName evidence="3">DNA-binding protein</fullName>
    </submittedName>
</protein>
<feature type="region of interest" description="Disordered" evidence="1">
    <location>
        <begin position="25"/>
        <end position="64"/>
    </location>
</feature>
<keyword evidence="2" id="KW-0732">Signal</keyword>
<dbReference type="EMBL" id="CP029551">
    <property type="protein sequence ID" value="AWN35299.1"/>
    <property type="molecule type" value="Genomic_DNA"/>
</dbReference>
<evidence type="ECO:0000313" key="4">
    <source>
        <dbReference type="Proteomes" id="UP000246058"/>
    </source>
</evidence>
<feature type="chain" id="PRO_5015924412" evidence="2">
    <location>
        <begin position="26"/>
        <end position="132"/>
    </location>
</feature>
<dbReference type="OrthoDB" id="9787778at2"/>
<feature type="compositionally biased region" description="Low complexity" evidence="1">
    <location>
        <begin position="49"/>
        <end position="60"/>
    </location>
</feature>
<feature type="signal peptide" evidence="2">
    <location>
        <begin position="1"/>
        <end position="25"/>
    </location>
</feature>
<gene>
    <name evidence="3" type="ORF">DK427_05755</name>
</gene>
<sequence length="132" mass="13089">MVSSTRPILRTLALLTALAAAPALAQTPATAPTAPSPAAPTKPSPAAPAAPAAPKAPSAPVAGSPNAAKTALIDLNSASAAELDALPGIGAARSAAIIKGRPYRGKDELVSKKILPESVYEGIKDKVIAKQK</sequence>
<feature type="compositionally biased region" description="Pro residues" evidence="1">
    <location>
        <begin position="34"/>
        <end position="48"/>
    </location>
</feature>
<dbReference type="SUPFAM" id="SSF81585">
    <property type="entry name" value="PsbU/PolX domain-like"/>
    <property type="match status" value="1"/>
</dbReference>
<dbReference type="Gene3D" id="1.10.150.320">
    <property type="entry name" value="Photosystem II 12 kDa extrinsic protein"/>
    <property type="match status" value="1"/>
</dbReference>
<dbReference type="GO" id="GO:0003677">
    <property type="term" value="F:DNA binding"/>
    <property type="evidence" value="ECO:0007669"/>
    <property type="project" value="UniProtKB-KW"/>
</dbReference>
<dbReference type="Pfam" id="PF12836">
    <property type="entry name" value="HHH_3"/>
    <property type="match status" value="1"/>
</dbReference>
<name>A0A2U8VNN2_9HYPH</name>
<keyword evidence="3" id="KW-0238">DNA-binding</keyword>
<dbReference type="Proteomes" id="UP000246058">
    <property type="component" value="Chromosome"/>
</dbReference>
<organism evidence="3 4">
    <name type="scientific">Methylobacterium radiodurans</name>
    <dbReference type="NCBI Taxonomy" id="2202828"/>
    <lineage>
        <taxon>Bacteria</taxon>
        <taxon>Pseudomonadati</taxon>
        <taxon>Pseudomonadota</taxon>
        <taxon>Alphaproteobacteria</taxon>
        <taxon>Hyphomicrobiales</taxon>
        <taxon>Methylobacteriaceae</taxon>
        <taxon>Methylobacterium</taxon>
    </lineage>
</organism>
<dbReference type="KEGG" id="meti:DK427_05755"/>
<evidence type="ECO:0000313" key="3">
    <source>
        <dbReference type="EMBL" id="AWN35299.1"/>
    </source>
</evidence>
<reference evidence="3 4" key="1">
    <citation type="submission" date="2018-05" db="EMBL/GenBank/DDBJ databases">
        <title>Complete Genome Sequence of Methylobacterium sp. 17Sr1-43.</title>
        <authorList>
            <person name="Srinivasan S."/>
        </authorList>
    </citation>
    <scope>NUCLEOTIDE SEQUENCE [LARGE SCALE GENOMIC DNA]</scope>
    <source>
        <strain evidence="3 4">17Sr1-43</strain>
    </source>
</reference>